<dbReference type="InterPro" id="IPR025381">
    <property type="entry name" value="DUF4296"/>
</dbReference>
<dbReference type="Pfam" id="PF14129">
    <property type="entry name" value="DUF4296"/>
    <property type="match status" value="1"/>
</dbReference>
<keyword evidence="4" id="KW-1185">Reference proteome</keyword>
<gene>
    <name evidence="3" type="ORF">RM529_00190</name>
</gene>
<evidence type="ECO:0000313" key="4">
    <source>
        <dbReference type="Proteomes" id="UP001248819"/>
    </source>
</evidence>
<feature type="domain" description="DUF4296" evidence="2">
    <location>
        <begin position="26"/>
        <end position="107"/>
    </location>
</feature>
<dbReference type="RefSeq" id="WP_311482720.1">
    <property type="nucleotide sequence ID" value="NZ_JAVRHP010000001.1"/>
</dbReference>
<dbReference type="Proteomes" id="UP001248819">
    <property type="component" value="Unassembled WGS sequence"/>
</dbReference>
<name>A0ABU3CQG9_9FLAO</name>
<sequence length="183" mass="21274">MKSFLAFFLIIFVFSACQNVERTEKPDDLIGEEKMVDVLTELAILQSARNVNKNILEDAGIKPYQHVYEKHDIDSLQLERSNAYYTENLTIYESIFERVRDRLQRVKEARDSIQEEEERIQDSISRLDSVAALDSISGDSIGNGLERDSIREQDSVRNNVRDIRRRNFLSRDSLASSGENRRR</sequence>
<proteinExistence type="predicted"/>
<reference evidence="3 4" key="1">
    <citation type="submission" date="2023-09" db="EMBL/GenBank/DDBJ databases">
        <authorList>
            <person name="Rey-Velasco X."/>
        </authorList>
    </citation>
    <scope>NUCLEOTIDE SEQUENCE [LARGE SCALE GENOMIC DNA]</scope>
    <source>
        <strain evidence="3 4">F297</strain>
    </source>
</reference>
<accession>A0ABU3CQG9</accession>
<organism evidence="3 4">
    <name type="scientific">Autumnicola edwardsiae</name>
    <dbReference type="NCBI Taxonomy" id="3075594"/>
    <lineage>
        <taxon>Bacteria</taxon>
        <taxon>Pseudomonadati</taxon>
        <taxon>Bacteroidota</taxon>
        <taxon>Flavobacteriia</taxon>
        <taxon>Flavobacteriales</taxon>
        <taxon>Flavobacteriaceae</taxon>
        <taxon>Autumnicola</taxon>
    </lineage>
</organism>
<evidence type="ECO:0000259" key="2">
    <source>
        <dbReference type="Pfam" id="PF14129"/>
    </source>
</evidence>
<dbReference type="PROSITE" id="PS51257">
    <property type="entry name" value="PROKAR_LIPOPROTEIN"/>
    <property type="match status" value="1"/>
</dbReference>
<comment type="caution">
    <text evidence="3">The sequence shown here is derived from an EMBL/GenBank/DDBJ whole genome shotgun (WGS) entry which is preliminary data.</text>
</comment>
<keyword evidence="1" id="KW-0175">Coiled coil</keyword>
<protein>
    <submittedName>
        <fullName evidence="3">DUF4296 domain-containing protein</fullName>
    </submittedName>
</protein>
<dbReference type="EMBL" id="JAVRHP010000001">
    <property type="protein sequence ID" value="MDT0648541.1"/>
    <property type="molecule type" value="Genomic_DNA"/>
</dbReference>
<evidence type="ECO:0000256" key="1">
    <source>
        <dbReference type="SAM" id="Coils"/>
    </source>
</evidence>
<evidence type="ECO:0000313" key="3">
    <source>
        <dbReference type="EMBL" id="MDT0648541.1"/>
    </source>
</evidence>
<feature type="coiled-coil region" evidence="1">
    <location>
        <begin position="96"/>
        <end position="126"/>
    </location>
</feature>